<evidence type="ECO:0000256" key="1">
    <source>
        <dbReference type="ARBA" id="ARBA00023002"/>
    </source>
</evidence>
<dbReference type="Gene3D" id="1.10.45.10">
    <property type="entry name" value="Vanillyl-alcohol Oxidase, Chain A, domain 4"/>
    <property type="match status" value="1"/>
</dbReference>
<dbReference type="InterPro" id="IPR016166">
    <property type="entry name" value="FAD-bd_PCMH"/>
</dbReference>
<feature type="domain" description="FAD-binding PCMH-type" evidence="3">
    <location>
        <begin position="25"/>
        <end position="198"/>
    </location>
</feature>
<dbReference type="Pfam" id="PF01565">
    <property type="entry name" value="FAD_binding_4"/>
    <property type="match status" value="1"/>
</dbReference>
<name>A0A0K2H1M2_9CORY</name>
<keyword evidence="5" id="KW-1185">Reference proteome</keyword>
<dbReference type="GO" id="GO:0003885">
    <property type="term" value="F:D-arabinono-1,4-lactone oxidase activity"/>
    <property type="evidence" value="ECO:0007669"/>
    <property type="project" value="InterPro"/>
</dbReference>
<dbReference type="GO" id="GO:0071949">
    <property type="term" value="F:FAD binding"/>
    <property type="evidence" value="ECO:0007669"/>
    <property type="project" value="InterPro"/>
</dbReference>
<dbReference type="InterPro" id="IPR007173">
    <property type="entry name" value="ALO_C"/>
</dbReference>
<organism evidence="4 5">
    <name type="scientific">Corynebacterium lactis RW2-5</name>
    <dbReference type="NCBI Taxonomy" id="1408189"/>
    <lineage>
        <taxon>Bacteria</taxon>
        <taxon>Bacillati</taxon>
        <taxon>Actinomycetota</taxon>
        <taxon>Actinomycetes</taxon>
        <taxon>Mycobacteriales</taxon>
        <taxon>Corynebacteriaceae</taxon>
        <taxon>Corynebacterium</taxon>
    </lineage>
</organism>
<feature type="region of interest" description="Disordered" evidence="2">
    <location>
        <begin position="1"/>
        <end position="22"/>
    </location>
</feature>
<dbReference type="PATRIC" id="fig|1408189.4.peg.1556"/>
<dbReference type="Gene3D" id="3.30.70.2520">
    <property type="match status" value="1"/>
</dbReference>
<dbReference type="KEGG" id="clw:CLAC_07770"/>
<dbReference type="InterPro" id="IPR016167">
    <property type="entry name" value="FAD-bd_PCMH_sub1"/>
</dbReference>
<dbReference type="PANTHER" id="PTHR43762">
    <property type="entry name" value="L-GULONOLACTONE OXIDASE"/>
    <property type="match status" value="1"/>
</dbReference>
<dbReference type="STRING" id="1408189.CLAC_07770"/>
<evidence type="ECO:0000259" key="3">
    <source>
        <dbReference type="PROSITE" id="PS51387"/>
    </source>
</evidence>
<protein>
    <submittedName>
        <fullName evidence="4">FAD-linked oxidoreductase</fullName>
    </submittedName>
</protein>
<dbReference type="Gene3D" id="3.30.43.10">
    <property type="entry name" value="Uridine Diphospho-n-acetylenolpyruvylglucosamine Reductase, domain 2"/>
    <property type="match status" value="1"/>
</dbReference>
<dbReference type="Proteomes" id="UP000058446">
    <property type="component" value="Chromosome"/>
</dbReference>
<keyword evidence="1" id="KW-0560">Oxidoreductase</keyword>
<dbReference type="OrthoDB" id="9800184at2"/>
<dbReference type="Gene3D" id="3.30.465.10">
    <property type="match status" value="1"/>
</dbReference>
<dbReference type="SUPFAM" id="SSF56176">
    <property type="entry name" value="FAD-binding/transporter-associated domain-like"/>
    <property type="match status" value="1"/>
</dbReference>
<dbReference type="NCBIfam" id="TIGR01679">
    <property type="entry name" value="bact_FAD_ox"/>
    <property type="match status" value="1"/>
</dbReference>
<evidence type="ECO:0000256" key="2">
    <source>
        <dbReference type="SAM" id="MobiDB-lite"/>
    </source>
</evidence>
<dbReference type="InterPro" id="IPR010031">
    <property type="entry name" value="FAD_lactone_oxidase-like"/>
</dbReference>
<dbReference type="InterPro" id="IPR006094">
    <property type="entry name" value="Oxid_FAD_bind_N"/>
</dbReference>
<dbReference type="EMBL" id="CP006841">
    <property type="protein sequence ID" value="ALA67621.1"/>
    <property type="molecule type" value="Genomic_DNA"/>
</dbReference>
<dbReference type="GO" id="GO:0016020">
    <property type="term" value="C:membrane"/>
    <property type="evidence" value="ECO:0007669"/>
    <property type="project" value="InterPro"/>
</dbReference>
<dbReference type="RefSeq" id="WP_053412397.1">
    <property type="nucleotide sequence ID" value="NZ_CP006841.1"/>
</dbReference>
<evidence type="ECO:0000313" key="4">
    <source>
        <dbReference type="EMBL" id="ALA67621.1"/>
    </source>
</evidence>
<evidence type="ECO:0000313" key="5">
    <source>
        <dbReference type="Proteomes" id="UP000058446"/>
    </source>
</evidence>
<sequence length="458" mass="50408">MSNKTVATRSTDAQSAPWQNWSRTQSCNPSYIHQPSDAAGVSAVIEAAKADGTSVRPLGAGHSFTPVATTEGHRIQLDRYSGLVDLDTENKTVTLRAGTRLRDIPGILRPLGWALPNQGDVDPQSLAGAISTGTHGTGLGFTGFAGTVRGFRIVTADGVEKHCHAGASGEEAELYRLARLGLGVFGVMTEVTMDIVPAFDLRADEHREDFESLRKAFPERCGEADHLEFFWFPGQKEALVKHNTRTAPAPRRRRPTPGTVRHRLGQVRSFVDEELLGNIGLKAICEVSAKFPAATGALNKFATNAVPERIYSDEAHRVFVSPRRVKFAEMEYSVPLEAAPDVLDEIRSVLEAKNIQVSFPIEVRAAGADDVALSTAYGRDSAYIAVHRYFKEPYREYFDLIEPIFKAHEGRPHWGKLHTLRAADLAERYPLFDEVAALRDKVDPEGLFLNPHLRSLFG</sequence>
<dbReference type="PANTHER" id="PTHR43762:SF1">
    <property type="entry name" value="D-ARABINONO-1,4-LACTONE OXIDASE"/>
    <property type="match status" value="1"/>
</dbReference>
<dbReference type="InterPro" id="IPR016169">
    <property type="entry name" value="FAD-bd_PCMH_sub2"/>
</dbReference>
<dbReference type="InterPro" id="IPR036318">
    <property type="entry name" value="FAD-bd_PCMH-like_sf"/>
</dbReference>
<dbReference type="Pfam" id="PF04030">
    <property type="entry name" value="ALO"/>
    <property type="match status" value="1"/>
</dbReference>
<proteinExistence type="predicted"/>
<dbReference type="InterPro" id="IPR016171">
    <property type="entry name" value="Vanillyl_alc_oxidase_C-sub2"/>
</dbReference>
<dbReference type="PIRSF" id="PIRSF000136">
    <property type="entry name" value="LGO_GLO"/>
    <property type="match status" value="1"/>
</dbReference>
<reference evidence="4 5" key="1">
    <citation type="submission" date="2013-10" db="EMBL/GenBank/DDBJ databases">
        <title>Complete genome sequence of Corynebacterium lactis DSM 45799(T), isolated from raw cow milk.</title>
        <authorList>
            <person name="Ruckert C."/>
            <person name="Albersmeier A."/>
            <person name="Lipski A."/>
            <person name="Kalinowski J."/>
        </authorList>
    </citation>
    <scope>NUCLEOTIDE SEQUENCE [LARGE SCALE GENOMIC DNA]</scope>
    <source>
        <strain evidence="4 5">RW2-5</strain>
    </source>
</reference>
<dbReference type="PROSITE" id="PS51387">
    <property type="entry name" value="FAD_PCMH"/>
    <property type="match status" value="1"/>
</dbReference>
<gene>
    <name evidence="4" type="ORF">CLAC_07770</name>
</gene>
<accession>A0A0K2H1M2</accession>
<dbReference type="AlphaFoldDB" id="A0A0K2H1M2"/>